<evidence type="ECO:0000313" key="2">
    <source>
        <dbReference type="Proteomes" id="UP000005050"/>
    </source>
</evidence>
<evidence type="ECO:0000313" key="1">
    <source>
        <dbReference type="EMBL" id="EHT98922.1"/>
    </source>
</evidence>
<organism evidence="1 2">
    <name type="scientific">Pantoea stewartii subsp. stewartii DC283</name>
    <dbReference type="NCBI Taxonomy" id="660596"/>
    <lineage>
        <taxon>Bacteria</taxon>
        <taxon>Pseudomonadati</taxon>
        <taxon>Pseudomonadota</taxon>
        <taxon>Gammaproteobacteria</taxon>
        <taxon>Enterobacterales</taxon>
        <taxon>Erwiniaceae</taxon>
        <taxon>Pantoea</taxon>
    </lineage>
</organism>
<dbReference type="Proteomes" id="UP000005050">
    <property type="component" value="Unassembled WGS sequence"/>
</dbReference>
<gene>
    <name evidence="1" type="ORF">CKS_1096</name>
</gene>
<dbReference type="EMBL" id="AHIE01000032">
    <property type="protein sequence ID" value="EHT98922.1"/>
    <property type="molecule type" value="Genomic_DNA"/>
</dbReference>
<name>H3RIG0_PANSE</name>
<comment type="caution">
    <text evidence="1">The sequence shown here is derived from an EMBL/GenBank/DDBJ whole genome shotgun (WGS) entry which is preliminary data.</text>
</comment>
<reference evidence="1 2" key="1">
    <citation type="journal article" date="2012" name="Mol. Microbiol.">
        <title>The genetic and structural basis of two distinct terminal side branch residues in stewartan and amylovoran exopolysaccharides and their potential role in host adaptation.</title>
        <authorList>
            <person name="Wang X."/>
            <person name="Yang F."/>
            <person name="von Bodman S.B."/>
        </authorList>
    </citation>
    <scope>NUCLEOTIDE SEQUENCE [LARGE SCALE GENOMIC DNA]</scope>
    <source>
        <strain evidence="1 2">DC283</strain>
    </source>
</reference>
<dbReference type="PROSITE" id="PS51257">
    <property type="entry name" value="PROKAR_LIPOPROTEIN"/>
    <property type="match status" value="1"/>
</dbReference>
<proteinExistence type="predicted"/>
<accession>H3RIG0</accession>
<dbReference type="AlphaFoldDB" id="H3RIG0"/>
<sequence>MDGAKMTKSKAMALFDLYTVWQTTLPQGSAISCIALCGG</sequence>
<protein>
    <submittedName>
        <fullName evidence="1">Uncharacterized protein</fullName>
    </submittedName>
</protein>
<dbReference type="PATRIC" id="fig|660596.6.peg.4059"/>